<keyword evidence="5" id="KW-1185">Reference proteome</keyword>
<reference evidence="4" key="3">
    <citation type="submission" date="2025-09" db="UniProtKB">
        <authorList>
            <consortium name="Ensembl"/>
        </authorList>
    </citation>
    <scope>IDENTIFICATION</scope>
    <source>
        <strain evidence="4">Glennie</strain>
    </source>
</reference>
<dbReference type="GO" id="GO:0001669">
    <property type="term" value="C:acrosomal vesicle"/>
    <property type="evidence" value="ECO:0000318"/>
    <property type="project" value="GO_Central"/>
</dbReference>
<dbReference type="Bgee" id="ENSOANG00000046098">
    <property type="expression patterns" value="Expressed in ovary and 7 other cell types or tissues"/>
</dbReference>
<feature type="domain" description="Ig-like" evidence="3">
    <location>
        <begin position="206"/>
        <end position="302"/>
    </location>
</feature>
<feature type="transmembrane region" description="Helical" evidence="2">
    <location>
        <begin position="523"/>
        <end position="547"/>
    </location>
</feature>
<dbReference type="GO" id="GO:0005576">
    <property type="term" value="C:extracellular region"/>
    <property type="evidence" value="ECO:0007669"/>
    <property type="project" value="InterPro"/>
</dbReference>
<evidence type="ECO:0000313" key="5">
    <source>
        <dbReference type="Proteomes" id="UP000002279"/>
    </source>
</evidence>
<evidence type="ECO:0000313" key="4">
    <source>
        <dbReference type="Ensembl" id="ENSOANP00000045975.1"/>
    </source>
</evidence>
<name>A0A6I8NXA4_ORNAN</name>
<protein>
    <recommendedName>
        <fullName evidence="3">Ig-like domain-containing protein</fullName>
    </recommendedName>
</protein>
<dbReference type="InterPro" id="IPR013783">
    <property type="entry name" value="Ig-like_fold"/>
</dbReference>
<reference evidence="4 5" key="1">
    <citation type="journal article" date="2008" name="Nature">
        <title>Genome analysis of the platypus reveals unique signatures of evolution.</title>
        <authorList>
            <person name="Warren W.C."/>
            <person name="Hillier L.W."/>
            <person name="Marshall Graves J.A."/>
            <person name="Birney E."/>
            <person name="Ponting C.P."/>
            <person name="Grutzner F."/>
            <person name="Belov K."/>
            <person name="Miller W."/>
            <person name="Clarke L."/>
            <person name="Chinwalla A.T."/>
            <person name="Yang S.P."/>
            <person name="Heger A."/>
            <person name="Locke D.P."/>
            <person name="Miethke P."/>
            <person name="Waters P.D."/>
            <person name="Veyrunes F."/>
            <person name="Fulton L."/>
            <person name="Fulton B."/>
            <person name="Graves T."/>
            <person name="Wallis J."/>
            <person name="Puente X.S."/>
            <person name="Lopez-Otin C."/>
            <person name="Ordonez G.R."/>
            <person name="Eichler E.E."/>
            <person name="Chen L."/>
            <person name="Cheng Z."/>
            <person name="Deakin J.E."/>
            <person name="Alsop A."/>
            <person name="Thompson K."/>
            <person name="Kirby P."/>
            <person name="Papenfuss A.T."/>
            <person name="Wakefield M.J."/>
            <person name="Olender T."/>
            <person name="Lancet D."/>
            <person name="Huttley G.A."/>
            <person name="Smit A.F."/>
            <person name="Pask A."/>
            <person name="Temple-Smith P."/>
            <person name="Batzer M.A."/>
            <person name="Walker J.A."/>
            <person name="Konkel M.K."/>
            <person name="Harris R.S."/>
            <person name="Whittington C.M."/>
            <person name="Wong E.S."/>
            <person name="Gemmell N.J."/>
            <person name="Buschiazzo E."/>
            <person name="Vargas Jentzsch I.M."/>
            <person name="Merkel A."/>
            <person name="Schmitz J."/>
            <person name="Zemann A."/>
            <person name="Churakov G."/>
            <person name="Kriegs J.O."/>
            <person name="Brosius J."/>
            <person name="Murchison E.P."/>
            <person name="Sachidanandam R."/>
            <person name="Smith C."/>
            <person name="Hannon G.J."/>
            <person name="Tsend-Ayush E."/>
            <person name="McMillan D."/>
            <person name="Attenborough R."/>
            <person name="Rens W."/>
            <person name="Ferguson-Smith M."/>
            <person name="Lefevre C.M."/>
            <person name="Sharp J.A."/>
            <person name="Nicholas K.R."/>
            <person name="Ray D.A."/>
            <person name="Kube M."/>
            <person name="Reinhardt R."/>
            <person name="Pringle T.H."/>
            <person name="Taylor J."/>
            <person name="Jones R.C."/>
            <person name="Nixon B."/>
            <person name="Dacheux J.L."/>
            <person name="Niwa H."/>
            <person name="Sekita Y."/>
            <person name="Huang X."/>
            <person name="Stark A."/>
            <person name="Kheradpour P."/>
            <person name="Kellis M."/>
            <person name="Flicek P."/>
            <person name="Chen Y."/>
            <person name="Webber C."/>
            <person name="Hardison R."/>
            <person name="Nelson J."/>
            <person name="Hallsworth-Pepin K."/>
            <person name="Delehaunty K."/>
            <person name="Markovic C."/>
            <person name="Minx P."/>
            <person name="Feng Y."/>
            <person name="Kremitzki C."/>
            <person name="Mitreva M."/>
            <person name="Glasscock J."/>
            <person name="Wylie T."/>
            <person name="Wohldmann P."/>
            <person name="Thiru P."/>
            <person name="Nhan M.N."/>
            <person name="Pohl C.S."/>
            <person name="Smith S.M."/>
            <person name="Hou S."/>
            <person name="Nefedov M."/>
            <person name="de Jong P.J."/>
            <person name="Renfree M.B."/>
            <person name="Mardis E.R."/>
            <person name="Wilson R.K."/>
        </authorList>
    </citation>
    <scope>NUCLEOTIDE SEQUENCE [LARGE SCALE GENOMIC DNA]</scope>
    <source>
        <strain evidence="4 5">Glennie</strain>
    </source>
</reference>
<dbReference type="InterPro" id="IPR010857">
    <property type="entry name" value="Sp38-bd"/>
</dbReference>
<feature type="compositionally biased region" description="Basic and acidic residues" evidence="1">
    <location>
        <begin position="586"/>
        <end position="595"/>
    </location>
</feature>
<dbReference type="SMART" id="SM01411">
    <property type="entry name" value="Ephrin_rec_like"/>
    <property type="match status" value="1"/>
</dbReference>
<dbReference type="AlphaFoldDB" id="A0A6I8NXA4"/>
<dbReference type="PROSITE" id="PS50835">
    <property type="entry name" value="IG_LIKE"/>
    <property type="match status" value="1"/>
</dbReference>
<dbReference type="GeneTree" id="ENSGT00520000055647"/>
<evidence type="ECO:0000256" key="1">
    <source>
        <dbReference type="SAM" id="MobiDB-lite"/>
    </source>
</evidence>
<proteinExistence type="predicted"/>
<dbReference type="Pfam" id="PF07354">
    <property type="entry name" value="Sp38"/>
    <property type="match status" value="1"/>
</dbReference>
<dbReference type="PANTHER" id="PTHR15443">
    <property type="entry name" value="ZONA PELLUCIDA BINDING PROTEIN SP38"/>
    <property type="match status" value="1"/>
</dbReference>
<dbReference type="SUPFAM" id="SSF48726">
    <property type="entry name" value="Immunoglobulin"/>
    <property type="match status" value="1"/>
</dbReference>
<dbReference type="InterPro" id="IPR007110">
    <property type="entry name" value="Ig-like_dom"/>
</dbReference>
<dbReference type="PANTHER" id="PTHR15443:SF6">
    <property type="entry name" value="IG-LIKE DOMAIN-CONTAINING PROTEIN"/>
    <property type="match status" value="1"/>
</dbReference>
<dbReference type="Gene3D" id="2.60.40.10">
    <property type="entry name" value="Immunoglobulins"/>
    <property type="match status" value="1"/>
</dbReference>
<dbReference type="OMA" id="CHKILPM"/>
<dbReference type="GO" id="GO:0001675">
    <property type="term" value="P:acrosome assembly"/>
    <property type="evidence" value="ECO:0000318"/>
    <property type="project" value="GO_Central"/>
</dbReference>
<dbReference type="InterPro" id="IPR036179">
    <property type="entry name" value="Ig-like_dom_sf"/>
</dbReference>
<reference evidence="4" key="2">
    <citation type="submission" date="2025-08" db="UniProtKB">
        <authorList>
            <consortium name="Ensembl"/>
        </authorList>
    </citation>
    <scope>IDENTIFICATION</scope>
    <source>
        <strain evidence="4">Glennie</strain>
    </source>
</reference>
<keyword evidence="2" id="KW-1133">Transmembrane helix</keyword>
<dbReference type="Proteomes" id="UP000002279">
    <property type="component" value="Chromosome X3"/>
</dbReference>
<accession>A0A6I8NXA4</accession>
<dbReference type="InParanoid" id="A0A6I8NXA4"/>
<dbReference type="Pfam" id="PF07699">
    <property type="entry name" value="Ephrin_rec_like"/>
    <property type="match status" value="1"/>
</dbReference>
<dbReference type="InterPro" id="IPR011641">
    <property type="entry name" value="Tyr-kin_ephrin_A/B_rcpt-like"/>
</dbReference>
<dbReference type="Gene3D" id="2.10.50.10">
    <property type="entry name" value="Tumor Necrosis Factor Receptor, subunit A, domain 2"/>
    <property type="match status" value="1"/>
</dbReference>
<dbReference type="Ensembl" id="ENSOANT00000065142.1">
    <property type="protein sequence ID" value="ENSOANP00000045975.1"/>
    <property type="gene ID" value="ENSOANG00000046098.1"/>
</dbReference>
<evidence type="ECO:0000259" key="3">
    <source>
        <dbReference type="PROSITE" id="PS50835"/>
    </source>
</evidence>
<dbReference type="InterPro" id="IPR048806">
    <property type="entry name" value="ZPBP1/2_N"/>
</dbReference>
<dbReference type="GO" id="GO:0002199">
    <property type="term" value="C:zona pellucida receptor complex"/>
    <property type="evidence" value="ECO:0000318"/>
    <property type="project" value="GO_Central"/>
</dbReference>
<dbReference type="GO" id="GO:0007339">
    <property type="term" value="P:binding of sperm to zona pellucida"/>
    <property type="evidence" value="ECO:0000318"/>
    <property type="project" value="GO_Central"/>
</dbReference>
<evidence type="ECO:0000256" key="2">
    <source>
        <dbReference type="SAM" id="Phobius"/>
    </source>
</evidence>
<keyword evidence="2" id="KW-0812">Transmembrane</keyword>
<keyword evidence="2" id="KW-0472">Membrane</keyword>
<organism evidence="4 5">
    <name type="scientific">Ornithorhynchus anatinus</name>
    <name type="common">Duckbill platypus</name>
    <dbReference type="NCBI Taxonomy" id="9258"/>
    <lineage>
        <taxon>Eukaryota</taxon>
        <taxon>Metazoa</taxon>
        <taxon>Chordata</taxon>
        <taxon>Craniata</taxon>
        <taxon>Vertebrata</taxon>
        <taxon>Euteleostomi</taxon>
        <taxon>Mammalia</taxon>
        <taxon>Monotremata</taxon>
        <taxon>Ornithorhynchidae</taxon>
        <taxon>Ornithorhynchus</taxon>
    </lineage>
</organism>
<sequence length="687" mass="74210">MALGPPPAGGASCFSLHCLPPFLASPLLASPPPNCLPPPLPVPLSPLVLPPLPSTSLPPHLPGLPSLHPHCRPPPFPSFCPLPPPLPAPPPCQPPSPLLVTPPPPIGLLASSLTPSGLHPTTSLPPPPASGWHKVSGAHTQALLQAGIISKRASTYHQPASFNGSLCFMNPSHCVESRVALAKRESTNKMEASSEAEEVVMVTPIPDSTPAPQQILGIEGSTVLVLIHSKELILKCLTEKLMGQRMVDPKYRWTGPIGLITQESQRFILTDEGNLEFFNIHGSDSGNYICTIAYARGDRHITTEIHFLVYVYHTPGKSINLSTEFETDTCENNVIASFEKRLLKNLEALVHDLHCEIREWNSQCHSASDAMSLLTHRLTFMFVVFPFALAYEDFCENSDCSNSTNYIKKAYATIEKSLEDRALDSVGGPKISYVLGSLTGTKVDHCKPGFGKNTQANVSRVCPGCCVACPPGSYSARLETTCTLCAAGSYNKNYGQTSCKPCPGEQSSDRRGSQAEKECHRTLPIWAVILISFLGTGLILAASWIMVPKCRGRKSIPRNVEETGSELKSRRKTLARVANAAAIQEQRNRLKEPPGRYKRNRSLKRSANSLAEESVGLLSHGKEETSPGPGSSPDLEPRLWQGPRKSFEEANPLGKISRSVSKGTTNPGHGIPGGPRDPRGRHGRPGP</sequence>
<feature type="region of interest" description="Disordered" evidence="1">
    <location>
        <begin position="586"/>
        <end position="687"/>
    </location>
</feature>
<feature type="region of interest" description="Disordered" evidence="1">
    <location>
        <begin position="115"/>
        <end position="134"/>
    </location>
</feature>